<evidence type="ECO:0000313" key="3">
    <source>
        <dbReference type="Proteomes" id="UP000625711"/>
    </source>
</evidence>
<evidence type="ECO:0000313" key="2">
    <source>
        <dbReference type="EMBL" id="KAF7284212.1"/>
    </source>
</evidence>
<evidence type="ECO:0000256" key="1">
    <source>
        <dbReference type="SAM" id="SignalP"/>
    </source>
</evidence>
<reference evidence="2" key="1">
    <citation type="submission" date="2020-08" db="EMBL/GenBank/DDBJ databases">
        <title>Genome sequencing and assembly of the red palm weevil Rhynchophorus ferrugineus.</title>
        <authorList>
            <person name="Dias G.B."/>
            <person name="Bergman C.M."/>
            <person name="Manee M."/>
        </authorList>
    </citation>
    <scope>NUCLEOTIDE SEQUENCE</scope>
    <source>
        <strain evidence="2">AA-2017</strain>
        <tissue evidence="2">Whole larva</tissue>
    </source>
</reference>
<name>A0A834ISQ4_RHYFE</name>
<dbReference type="Gene3D" id="3.10.100.10">
    <property type="entry name" value="Mannose-Binding Protein A, subunit A"/>
    <property type="match status" value="1"/>
</dbReference>
<protein>
    <recommendedName>
        <fullName evidence="4">C-type lectin domain-containing protein</fullName>
    </recommendedName>
</protein>
<dbReference type="InterPro" id="IPR016186">
    <property type="entry name" value="C-type_lectin-like/link_sf"/>
</dbReference>
<organism evidence="2 3">
    <name type="scientific">Rhynchophorus ferrugineus</name>
    <name type="common">Red palm weevil</name>
    <name type="synonym">Curculio ferrugineus</name>
    <dbReference type="NCBI Taxonomy" id="354439"/>
    <lineage>
        <taxon>Eukaryota</taxon>
        <taxon>Metazoa</taxon>
        <taxon>Ecdysozoa</taxon>
        <taxon>Arthropoda</taxon>
        <taxon>Hexapoda</taxon>
        <taxon>Insecta</taxon>
        <taxon>Pterygota</taxon>
        <taxon>Neoptera</taxon>
        <taxon>Endopterygota</taxon>
        <taxon>Coleoptera</taxon>
        <taxon>Polyphaga</taxon>
        <taxon>Cucujiformia</taxon>
        <taxon>Curculionidae</taxon>
        <taxon>Dryophthorinae</taxon>
        <taxon>Rhynchophorus</taxon>
    </lineage>
</organism>
<sequence>MRNAVLLATVTSFIVLSMVKVTPAWNDSVKFIVSKESVTFLDAYIRCHQHGFDAVEILSEEDEREVEYVLERDSSIVSGWQNGVWLFAANFGKTCNYHWIDSGNFDSFVNIGQINKRHN</sequence>
<keyword evidence="1" id="KW-0732">Signal</keyword>
<evidence type="ECO:0008006" key="4">
    <source>
        <dbReference type="Google" id="ProtNLM"/>
    </source>
</evidence>
<dbReference type="AlphaFoldDB" id="A0A834ISQ4"/>
<dbReference type="EMBL" id="JAACXV010000081">
    <property type="protein sequence ID" value="KAF7284212.1"/>
    <property type="molecule type" value="Genomic_DNA"/>
</dbReference>
<proteinExistence type="predicted"/>
<gene>
    <name evidence="2" type="ORF">GWI33_022461</name>
</gene>
<dbReference type="Proteomes" id="UP000625711">
    <property type="component" value="Unassembled WGS sequence"/>
</dbReference>
<dbReference type="CDD" id="cd00037">
    <property type="entry name" value="CLECT"/>
    <property type="match status" value="1"/>
</dbReference>
<dbReference type="InterPro" id="IPR016187">
    <property type="entry name" value="CTDL_fold"/>
</dbReference>
<feature type="signal peptide" evidence="1">
    <location>
        <begin position="1"/>
        <end position="24"/>
    </location>
</feature>
<feature type="chain" id="PRO_5032770000" description="C-type lectin domain-containing protein" evidence="1">
    <location>
        <begin position="25"/>
        <end position="119"/>
    </location>
</feature>
<keyword evidence="3" id="KW-1185">Reference proteome</keyword>
<dbReference type="SUPFAM" id="SSF56436">
    <property type="entry name" value="C-type lectin-like"/>
    <property type="match status" value="1"/>
</dbReference>
<accession>A0A834ISQ4</accession>
<comment type="caution">
    <text evidence="2">The sequence shown here is derived from an EMBL/GenBank/DDBJ whole genome shotgun (WGS) entry which is preliminary data.</text>
</comment>